<evidence type="ECO:0000256" key="3">
    <source>
        <dbReference type="ARBA" id="ARBA00022896"/>
    </source>
</evidence>
<feature type="domain" description="Fe2OG dioxygenase" evidence="9">
    <location>
        <begin position="76"/>
        <end position="174"/>
    </location>
</feature>
<dbReference type="GO" id="GO:0006974">
    <property type="term" value="P:DNA damage response"/>
    <property type="evidence" value="ECO:0007669"/>
    <property type="project" value="TreeGrafter"/>
</dbReference>
<evidence type="ECO:0000259" key="9">
    <source>
        <dbReference type="PROSITE" id="PS51471"/>
    </source>
</evidence>
<dbReference type="GO" id="GO:0031418">
    <property type="term" value="F:L-ascorbic acid binding"/>
    <property type="evidence" value="ECO:0007669"/>
    <property type="project" value="UniProtKB-KW"/>
</dbReference>
<dbReference type="PATRIC" id="fig|1304275.5.peg.2612"/>
<evidence type="ECO:0000256" key="8">
    <source>
        <dbReference type="SAM" id="MobiDB-lite"/>
    </source>
</evidence>
<comment type="cofactor">
    <cofactor evidence="1 7">
        <name>L-ascorbate</name>
        <dbReference type="ChEBI" id="CHEBI:38290"/>
    </cofactor>
</comment>
<dbReference type="PANTHER" id="PTHR41536">
    <property type="entry name" value="PKHD-TYPE HYDROXYLASE YBIX"/>
    <property type="match status" value="1"/>
</dbReference>
<evidence type="ECO:0000256" key="5">
    <source>
        <dbReference type="ARBA" id="ARBA00023002"/>
    </source>
</evidence>
<evidence type="ECO:0000313" key="11">
    <source>
        <dbReference type="Proteomes" id="UP000028302"/>
    </source>
</evidence>
<dbReference type="GO" id="GO:0006879">
    <property type="term" value="P:intracellular iron ion homeostasis"/>
    <property type="evidence" value="ECO:0007669"/>
    <property type="project" value="TreeGrafter"/>
</dbReference>
<proteinExistence type="inferred from homology"/>
<dbReference type="InterPro" id="IPR023550">
    <property type="entry name" value="PKHD_hydroxylase"/>
</dbReference>
<keyword evidence="5 7" id="KW-0560">Oxidoreductase</keyword>
<feature type="binding site" evidence="7">
    <location>
        <position position="96"/>
    </location>
    <ligand>
        <name>Fe cation</name>
        <dbReference type="ChEBI" id="CHEBI:24875"/>
    </ligand>
</feature>
<dbReference type="SMART" id="SM00702">
    <property type="entry name" value="P4Hc"/>
    <property type="match status" value="1"/>
</dbReference>
<feature type="binding site" evidence="7">
    <location>
        <position position="94"/>
    </location>
    <ligand>
        <name>Fe cation</name>
        <dbReference type="ChEBI" id="CHEBI:24875"/>
    </ligand>
</feature>
<evidence type="ECO:0000256" key="4">
    <source>
        <dbReference type="ARBA" id="ARBA00022964"/>
    </source>
</evidence>
<comment type="cofactor">
    <cofactor evidence="7">
        <name>Fe(2+)</name>
        <dbReference type="ChEBI" id="CHEBI:29033"/>
    </cofactor>
    <text evidence="7">Binds 1 Fe(2+) ion per subunit.</text>
</comment>
<dbReference type="InterPro" id="IPR044862">
    <property type="entry name" value="Pro_4_hyd_alph_FE2OG_OXY"/>
</dbReference>
<dbReference type="Proteomes" id="UP000028302">
    <property type="component" value="Unassembled WGS sequence"/>
</dbReference>
<feature type="region of interest" description="Disordered" evidence="8">
    <location>
        <begin position="32"/>
        <end position="51"/>
    </location>
</feature>
<evidence type="ECO:0000256" key="2">
    <source>
        <dbReference type="ARBA" id="ARBA00022723"/>
    </source>
</evidence>
<dbReference type="InterPro" id="IPR006620">
    <property type="entry name" value="Pro_4_hyd_alph"/>
</dbReference>
<dbReference type="Pfam" id="PF13640">
    <property type="entry name" value="2OG-FeII_Oxy_3"/>
    <property type="match status" value="1"/>
</dbReference>
<dbReference type="PANTHER" id="PTHR41536:SF1">
    <property type="entry name" value="PKHD-TYPE HYDROXYLASE YBIX"/>
    <property type="match status" value="1"/>
</dbReference>
<sequence>MITQITRLLDASQTRKARAFVEQAEFVEGKATNRGSNIKNNEQISENDSDQSEIGRIVVQALLNNDDVLNTAFPRGVPSPTFSRYQPGMYYGLHMDEAIMNTKPKPLRTDLSVTVFLSSGDEYDGGELELWTGTEPQLVKLDAGDAVIYPTGLIHQVRPVTRGTRYAAVTWIQSQIPELKHRQVLSHYYQLVARMGHKADETDRLLMESVRTGLYRMWMEL</sequence>
<feature type="binding site" evidence="7">
    <location>
        <position position="165"/>
    </location>
    <ligand>
        <name>2-oxoglutarate</name>
        <dbReference type="ChEBI" id="CHEBI:16810"/>
    </ligand>
</feature>
<feature type="binding site" evidence="7">
    <location>
        <position position="155"/>
    </location>
    <ligand>
        <name>Fe cation</name>
        <dbReference type="ChEBI" id="CHEBI:24875"/>
    </ligand>
</feature>
<dbReference type="Gene3D" id="2.60.120.620">
    <property type="entry name" value="q2cbj1_9rhob like domain"/>
    <property type="match status" value="1"/>
</dbReference>
<dbReference type="GO" id="GO:0005506">
    <property type="term" value="F:iron ion binding"/>
    <property type="evidence" value="ECO:0007669"/>
    <property type="project" value="UniProtKB-UniRule"/>
</dbReference>
<evidence type="ECO:0000256" key="7">
    <source>
        <dbReference type="HAMAP-Rule" id="MF_00657"/>
    </source>
</evidence>
<dbReference type="AlphaFoldDB" id="A0A084IJF3"/>
<dbReference type="STRING" id="1304275.C41B8_12805"/>
<dbReference type="eggNOG" id="COG3128">
    <property type="taxonomic scope" value="Bacteria"/>
</dbReference>
<dbReference type="NCBIfam" id="NF003974">
    <property type="entry name" value="PRK05467.1-3"/>
    <property type="match status" value="1"/>
</dbReference>
<keyword evidence="2 7" id="KW-0479">Metal-binding</keyword>
<keyword evidence="6 7" id="KW-0408">Iron</keyword>
<reference evidence="10 11" key="1">
    <citation type="submission" date="2013-03" db="EMBL/GenBank/DDBJ databases">
        <title>Salinisphaera hydrothermalis C41B8 Genome Sequencing.</title>
        <authorList>
            <person name="Li C."/>
            <person name="Lai Q."/>
            <person name="Shao Z."/>
        </authorList>
    </citation>
    <scope>NUCLEOTIDE SEQUENCE [LARGE SCALE GENOMIC DNA]</scope>
    <source>
        <strain evidence="10 11">C41B8</strain>
    </source>
</reference>
<comment type="caution">
    <text evidence="10">The sequence shown here is derived from an EMBL/GenBank/DDBJ whole genome shotgun (WGS) entry which is preliminary data.</text>
</comment>
<name>A0A084IJF3_SALHC</name>
<keyword evidence="11" id="KW-1185">Reference proteome</keyword>
<dbReference type="GO" id="GO:0016706">
    <property type="term" value="F:2-oxoglutarate-dependent dioxygenase activity"/>
    <property type="evidence" value="ECO:0007669"/>
    <property type="project" value="UniProtKB-UniRule"/>
</dbReference>
<evidence type="ECO:0000256" key="1">
    <source>
        <dbReference type="ARBA" id="ARBA00001961"/>
    </source>
</evidence>
<dbReference type="InterPro" id="IPR005123">
    <property type="entry name" value="Oxoglu/Fe-dep_dioxygenase_dom"/>
</dbReference>
<dbReference type="EMBL" id="APNK01000021">
    <property type="protein sequence ID" value="KEZ76837.1"/>
    <property type="molecule type" value="Genomic_DNA"/>
</dbReference>
<protein>
    <submittedName>
        <fullName evidence="10">Fe(II)-dependent oxygenase superfamily protein</fullName>
    </submittedName>
</protein>
<dbReference type="PROSITE" id="PS51471">
    <property type="entry name" value="FE2OG_OXY"/>
    <property type="match status" value="1"/>
</dbReference>
<accession>A0A084IJF3</accession>
<evidence type="ECO:0000313" key="10">
    <source>
        <dbReference type="EMBL" id="KEZ76837.1"/>
    </source>
</evidence>
<organism evidence="10 11">
    <name type="scientific">Salinisphaera hydrothermalis (strain C41B8)</name>
    <dbReference type="NCBI Taxonomy" id="1304275"/>
    <lineage>
        <taxon>Bacteria</taxon>
        <taxon>Pseudomonadati</taxon>
        <taxon>Pseudomonadota</taxon>
        <taxon>Gammaproteobacteria</taxon>
        <taxon>Salinisphaerales</taxon>
        <taxon>Salinisphaeraceae</taxon>
        <taxon>Salinisphaera</taxon>
    </lineage>
</organism>
<gene>
    <name evidence="10" type="ORF">C41B8_12805</name>
</gene>
<dbReference type="RefSeq" id="WP_051883487.1">
    <property type="nucleotide sequence ID" value="NZ_APNK01000021.1"/>
</dbReference>
<keyword evidence="4 7" id="KW-0223">Dioxygenase</keyword>
<keyword evidence="3 7" id="KW-0847">Vitamin C</keyword>
<evidence type="ECO:0000256" key="6">
    <source>
        <dbReference type="ARBA" id="ARBA00023004"/>
    </source>
</evidence>
<feature type="compositionally biased region" description="Polar residues" evidence="8">
    <location>
        <begin position="33"/>
        <end position="44"/>
    </location>
</feature>
<dbReference type="HAMAP" id="MF_00657">
    <property type="entry name" value="Hydroxyl_YbiX"/>
    <property type="match status" value="1"/>
</dbReference>
<dbReference type="OrthoDB" id="9812472at2"/>